<protein>
    <submittedName>
        <fullName evidence="1">Uncharacterized protein</fullName>
    </submittedName>
</protein>
<gene>
    <name evidence="1" type="ORF">JP75_07990</name>
</gene>
<comment type="caution">
    <text evidence="1">The sequence shown here is derived from an EMBL/GenBank/DDBJ whole genome shotgun (WGS) entry which is preliminary data.</text>
</comment>
<dbReference type="AlphaFoldDB" id="A0A087M3M3"/>
<dbReference type="OrthoDB" id="8266082at2"/>
<accession>A0A087M3M3</accession>
<sequence length="125" mass="12978">MRKFEVTAVTGTATATAYSPYLSGYIESIEYVKDGSIPYADGVDFTITSEATGESILALTDQNASVVKRPRAATHSVAGVAAVYASGGTAVNDRIALSRDRVKVAIAQGGNGKSGKFIITVDDGR</sequence>
<dbReference type="Proteomes" id="UP000028981">
    <property type="component" value="Unassembled WGS sequence"/>
</dbReference>
<reference evidence="1 2" key="1">
    <citation type="submission" date="2014-08" db="EMBL/GenBank/DDBJ databases">
        <authorList>
            <person name="Hassan Y.I."/>
            <person name="Lepp D."/>
            <person name="Zhou T."/>
        </authorList>
    </citation>
    <scope>NUCLEOTIDE SEQUENCE [LARGE SCALE GENOMIC DNA]</scope>
    <source>
        <strain evidence="1 2">IFO13584</strain>
    </source>
</reference>
<proteinExistence type="predicted"/>
<dbReference type="EMBL" id="JQGC01000006">
    <property type="protein sequence ID" value="KFL31476.1"/>
    <property type="molecule type" value="Genomic_DNA"/>
</dbReference>
<name>A0A087M3M3_9HYPH</name>
<organism evidence="1 2">
    <name type="scientific">Devosia riboflavina</name>
    <dbReference type="NCBI Taxonomy" id="46914"/>
    <lineage>
        <taxon>Bacteria</taxon>
        <taxon>Pseudomonadati</taxon>
        <taxon>Pseudomonadota</taxon>
        <taxon>Alphaproteobacteria</taxon>
        <taxon>Hyphomicrobiales</taxon>
        <taxon>Devosiaceae</taxon>
        <taxon>Devosia</taxon>
    </lineage>
</organism>
<keyword evidence="2" id="KW-1185">Reference proteome</keyword>
<evidence type="ECO:0000313" key="2">
    <source>
        <dbReference type="Proteomes" id="UP000028981"/>
    </source>
</evidence>
<dbReference type="STRING" id="46914.JP75_07990"/>
<evidence type="ECO:0000313" key="1">
    <source>
        <dbReference type="EMBL" id="KFL31476.1"/>
    </source>
</evidence>